<comment type="caution">
    <text evidence="2">The sequence shown here is derived from an EMBL/GenBank/DDBJ whole genome shotgun (WGS) entry which is preliminary data.</text>
</comment>
<dbReference type="RefSeq" id="XP_040725499.1">
    <property type="nucleotide sequence ID" value="XM_040866971.1"/>
</dbReference>
<feature type="region of interest" description="Disordered" evidence="1">
    <location>
        <begin position="50"/>
        <end position="96"/>
    </location>
</feature>
<proteinExistence type="predicted"/>
<name>A0A1Y2FFA5_PROLT</name>
<evidence type="ECO:0000313" key="3">
    <source>
        <dbReference type="Proteomes" id="UP000193685"/>
    </source>
</evidence>
<feature type="compositionally biased region" description="Basic and acidic residues" evidence="1">
    <location>
        <begin position="84"/>
        <end position="96"/>
    </location>
</feature>
<gene>
    <name evidence="2" type="ORF">BCR37DRAFT_318489</name>
</gene>
<evidence type="ECO:0000256" key="1">
    <source>
        <dbReference type="SAM" id="MobiDB-lite"/>
    </source>
</evidence>
<feature type="compositionally biased region" description="Polar residues" evidence="1">
    <location>
        <begin position="68"/>
        <end position="83"/>
    </location>
</feature>
<organism evidence="2 3">
    <name type="scientific">Protomyces lactucae-debilis</name>
    <dbReference type="NCBI Taxonomy" id="2754530"/>
    <lineage>
        <taxon>Eukaryota</taxon>
        <taxon>Fungi</taxon>
        <taxon>Dikarya</taxon>
        <taxon>Ascomycota</taxon>
        <taxon>Taphrinomycotina</taxon>
        <taxon>Taphrinomycetes</taxon>
        <taxon>Taphrinales</taxon>
        <taxon>Protomycetaceae</taxon>
        <taxon>Protomyces</taxon>
    </lineage>
</organism>
<feature type="compositionally biased region" description="Basic and acidic residues" evidence="1">
    <location>
        <begin position="50"/>
        <end position="60"/>
    </location>
</feature>
<dbReference type="Proteomes" id="UP000193685">
    <property type="component" value="Unassembled WGS sequence"/>
</dbReference>
<dbReference type="AlphaFoldDB" id="A0A1Y2FFA5"/>
<evidence type="ECO:0000313" key="2">
    <source>
        <dbReference type="EMBL" id="ORY82628.1"/>
    </source>
</evidence>
<keyword evidence="3" id="KW-1185">Reference proteome</keyword>
<protein>
    <submittedName>
        <fullName evidence="2">Uncharacterized protein</fullName>
    </submittedName>
</protein>
<sequence length="162" mass="18783">MDGPRRCCLCQGQEYRAVVEGSRRAWQGQQRRAEWIRVWTLECALEGEQTGRERGRERERKKGKRRQANSTHTHSSFYQVSSDSAHKTGERGRRETQSRTIPVLLYTTVLLLLRSGANLMTRPVRLCDLCAVHSHSRRSTLARHSLYTCTPYLSTLYDTEQD</sequence>
<accession>A0A1Y2FFA5</accession>
<dbReference type="GeneID" id="63783570"/>
<reference evidence="2 3" key="1">
    <citation type="submission" date="2016-07" db="EMBL/GenBank/DDBJ databases">
        <title>Pervasive Adenine N6-methylation of Active Genes in Fungi.</title>
        <authorList>
            <consortium name="DOE Joint Genome Institute"/>
            <person name="Mondo S.J."/>
            <person name="Dannebaum R.O."/>
            <person name="Kuo R.C."/>
            <person name="Labutti K."/>
            <person name="Haridas S."/>
            <person name="Kuo A."/>
            <person name="Salamov A."/>
            <person name="Ahrendt S.R."/>
            <person name="Lipzen A."/>
            <person name="Sullivan W."/>
            <person name="Andreopoulos W.B."/>
            <person name="Clum A."/>
            <person name="Lindquist E."/>
            <person name="Daum C."/>
            <person name="Ramamoorthy G.K."/>
            <person name="Gryganskyi A."/>
            <person name="Culley D."/>
            <person name="Magnuson J.K."/>
            <person name="James T.Y."/>
            <person name="O'Malley M.A."/>
            <person name="Stajich J.E."/>
            <person name="Spatafora J.W."/>
            <person name="Visel A."/>
            <person name="Grigoriev I.V."/>
        </authorList>
    </citation>
    <scope>NUCLEOTIDE SEQUENCE [LARGE SCALE GENOMIC DNA]</scope>
    <source>
        <strain evidence="2 3">12-1054</strain>
    </source>
</reference>
<dbReference type="EMBL" id="MCFI01000009">
    <property type="protein sequence ID" value="ORY82628.1"/>
    <property type="molecule type" value="Genomic_DNA"/>
</dbReference>